<evidence type="ECO:0000256" key="3">
    <source>
        <dbReference type="ARBA" id="ARBA00022898"/>
    </source>
</evidence>
<dbReference type="PANTHER" id="PTHR48097">
    <property type="entry name" value="L-THREONINE ALDOLASE-RELATED"/>
    <property type="match status" value="1"/>
</dbReference>
<evidence type="ECO:0000256" key="4">
    <source>
        <dbReference type="PIRNR" id="PIRNR038940"/>
    </source>
</evidence>
<dbReference type="RefSeq" id="WP_205460056.1">
    <property type="nucleotide sequence ID" value="NZ_JAFHKK010000041.1"/>
</dbReference>
<name>A0ABS2WV12_9BACT</name>
<reference evidence="7" key="2">
    <citation type="submission" date="2021-02" db="EMBL/GenBank/DDBJ databases">
        <title>Sulfurospirillum tamanensis sp. nov.</title>
        <authorList>
            <person name="Merkel A.Y."/>
        </authorList>
    </citation>
    <scope>NUCLEOTIDE SEQUENCE [LARGE SCALE GENOMIC DNA]</scope>
    <source>
        <strain evidence="7">T05b</strain>
    </source>
</reference>
<gene>
    <name evidence="6" type="ORF">JWV37_11940</name>
</gene>
<dbReference type="Gene3D" id="3.40.640.10">
    <property type="entry name" value="Type I PLP-dependent aspartate aminotransferase-like (Major domain)"/>
    <property type="match status" value="1"/>
</dbReference>
<dbReference type="Pfam" id="PF01212">
    <property type="entry name" value="Beta_elim_lyase"/>
    <property type="match status" value="1"/>
</dbReference>
<keyword evidence="4" id="KW-0456">Lyase</keyword>
<evidence type="ECO:0000313" key="6">
    <source>
        <dbReference type="EMBL" id="MBN2965496.1"/>
    </source>
</evidence>
<protein>
    <recommendedName>
        <fullName evidence="4">L-threonine aldolase</fullName>
        <ecNumber evidence="4">4.1.2.48</ecNumber>
    </recommendedName>
</protein>
<sequence length="344" mass="37810">MQPLHQEQFASDNYSGACPEVLHALNETNQGYARAYGDDVYTKAAADGLRALFGVPCEVFFVFNGTAANSLALASLCQSYHSVVCHELSHIETDECGAPQFFSNGMKLLLSKEGDGKITPASITRLVTKRTDLHYPKPKVVSLTQSTETGMVYSLEELRAIKACAKTHGLKLHIDGARLANALASLHVSPKTFVEESGVDVLSFGGTKNGMFLGEAVVFFDKALAEDFEYRCKQAGQLASKMRYISAQWLGLLKDDVWLKNARHANAMAAYFSETVARIEGVKLLFPTQSNAVFIELDPKRIEKLAQEGWLFYTFIGTGGVRFVFSWDATKARVDALIETIKKG</sequence>
<comment type="similarity">
    <text evidence="2 4">Belongs to the threonine aldolase family.</text>
</comment>
<dbReference type="InterPro" id="IPR026273">
    <property type="entry name" value="Low_specificity_L-TA_bact"/>
</dbReference>
<keyword evidence="3 4" id="KW-0663">Pyridoxal phosphate</keyword>
<comment type="catalytic activity">
    <reaction evidence="4">
        <text>L-allo-threonine = acetaldehyde + glycine</text>
        <dbReference type="Rhea" id="RHEA:26209"/>
        <dbReference type="ChEBI" id="CHEBI:15343"/>
        <dbReference type="ChEBI" id="CHEBI:57305"/>
        <dbReference type="ChEBI" id="CHEBI:58585"/>
        <dbReference type="EC" id="4.1.2.48"/>
    </reaction>
</comment>
<accession>A0ABS2WV12</accession>
<dbReference type="InterPro" id="IPR015422">
    <property type="entry name" value="PyrdxlP-dep_Trfase_small"/>
</dbReference>
<dbReference type="InterPro" id="IPR015424">
    <property type="entry name" value="PyrdxlP-dep_Trfase"/>
</dbReference>
<comment type="cofactor">
    <cofactor evidence="1 4">
        <name>pyridoxal 5'-phosphate</name>
        <dbReference type="ChEBI" id="CHEBI:597326"/>
    </cofactor>
</comment>
<proteinExistence type="inferred from homology"/>
<dbReference type="EMBL" id="JAFHKK010000041">
    <property type="protein sequence ID" value="MBN2965496.1"/>
    <property type="molecule type" value="Genomic_DNA"/>
</dbReference>
<dbReference type="PIRSF" id="PIRSF038940">
    <property type="entry name" value="Low_specificity_LTA"/>
    <property type="match status" value="1"/>
</dbReference>
<comment type="catalytic activity">
    <reaction evidence="4">
        <text>L-threonine = acetaldehyde + glycine</text>
        <dbReference type="Rhea" id="RHEA:19625"/>
        <dbReference type="ChEBI" id="CHEBI:15343"/>
        <dbReference type="ChEBI" id="CHEBI:57305"/>
        <dbReference type="ChEBI" id="CHEBI:57926"/>
        <dbReference type="EC" id="4.1.2.48"/>
    </reaction>
</comment>
<keyword evidence="7" id="KW-1185">Reference proteome</keyword>
<dbReference type="SUPFAM" id="SSF53383">
    <property type="entry name" value="PLP-dependent transferases"/>
    <property type="match status" value="1"/>
</dbReference>
<reference evidence="6 7" key="3">
    <citation type="submission" date="2021-02" db="EMBL/GenBank/DDBJ databases">
        <authorList>
            <person name="Merkel A.Y."/>
        </authorList>
    </citation>
    <scope>NUCLEOTIDE SEQUENCE [LARGE SCALE GENOMIC DNA]</scope>
    <source>
        <strain evidence="6 7">T05b</strain>
    </source>
</reference>
<dbReference type="EC" id="4.1.2.48" evidence="4"/>
<dbReference type="Gene3D" id="3.90.1150.10">
    <property type="entry name" value="Aspartate Aminotransferase, domain 1"/>
    <property type="match status" value="1"/>
</dbReference>
<dbReference type="InterPro" id="IPR015421">
    <property type="entry name" value="PyrdxlP-dep_Trfase_major"/>
</dbReference>
<evidence type="ECO:0000313" key="7">
    <source>
        <dbReference type="Proteomes" id="UP000703590"/>
    </source>
</evidence>
<feature type="domain" description="Aromatic amino acid beta-eliminating lyase/threonine aldolase" evidence="5">
    <location>
        <begin position="8"/>
        <end position="295"/>
    </location>
</feature>
<comment type="caution">
    <text evidence="6">The sequence shown here is derived from an EMBL/GenBank/DDBJ whole genome shotgun (WGS) entry which is preliminary data.</text>
</comment>
<comment type="function">
    <text evidence="4">Catalyzes the cleavage of L-allo-threonine and L-threonine to glycine and acetaldehyde.</text>
</comment>
<dbReference type="CDD" id="cd06502">
    <property type="entry name" value="TA_like"/>
    <property type="match status" value="1"/>
</dbReference>
<dbReference type="InterPro" id="IPR001597">
    <property type="entry name" value="ArAA_b-elim_lyase/Thr_aldolase"/>
</dbReference>
<evidence type="ECO:0000259" key="5">
    <source>
        <dbReference type="Pfam" id="PF01212"/>
    </source>
</evidence>
<reference evidence="6 7" key="1">
    <citation type="submission" date="2021-02" db="EMBL/GenBank/DDBJ databases">
        <title>Sulfurospirillum tamanensis sp. nov.</title>
        <authorList>
            <person name="Frolova A."/>
            <person name="Merkel A."/>
            <person name="Slobodkin A."/>
        </authorList>
    </citation>
    <scope>NUCLEOTIDE SEQUENCE [LARGE SCALE GENOMIC DNA]</scope>
    <source>
        <strain evidence="6 7">T05b</strain>
    </source>
</reference>
<evidence type="ECO:0000256" key="2">
    <source>
        <dbReference type="ARBA" id="ARBA00006966"/>
    </source>
</evidence>
<evidence type="ECO:0000256" key="1">
    <source>
        <dbReference type="ARBA" id="ARBA00001933"/>
    </source>
</evidence>
<dbReference type="Proteomes" id="UP000703590">
    <property type="component" value="Unassembled WGS sequence"/>
</dbReference>
<organism evidence="6 7">
    <name type="scientific">Sulfurospirillum tamanense</name>
    <dbReference type="NCBI Taxonomy" id="2813362"/>
    <lineage>
        <taxon>Bacteria</taxon>
        <taxon>Pseudomonadati</taxon>
        <taxon>Campylobacterota</taxon>
        <taxon>Epsilonproteobacteria</taxon>
        <taxon>Campylobacterales</taxon>
        <taxon>Sulfurospirillaceae</taxon>
        <taxon>Sulfurospirillum</taxon>
    </lineage>
</organism>
<dbReference type="PANTHER" id="PTHR48097:SF5">
    <property type="entry name" value="LOW SPECIFICITY L-THREONINE ALDOLASE"/>
    <property type="match status" value="1"/>
</dbReference>